<evidence type="ECO:0000313" key="8">
    <source>
        <dbReference type="EMBL" id="GAG13450.1"/>
    </source>
</evidence>
<protein>
    <recommendedName>
        <fullName evidence="7">Dockerin domain-containing protein</fullName>
    </recommendedName>
</protein>
<dbReference type="GO" id="GO:0006508">
    <property type="term" value="P:proteolysis"/>
    <property type="evidence" value="ECO:0007669"/>
    <property type="project" value="UniProtKB-KW"/>
</dbReference>
<feature type="non-terminal residue" evidence="8">
    <location>
        <position position="270"/>
    </location>
</feature>
<dbReference type="Pfam" id="PF13205">
    <property type="entry name" value="Big_5"/>
    <property type="match status" value="1"/>
</dbReference>
<dbReference type="InterPro" id="IPR000209">
    <property type="entry name" value="Peptidase_S8/S53_dom"/>
</dbReference>
<dbReference type="InterPro" id="IPR036852">
    <property type="entry name" value="Peptidase_S8/S53_dom_sf"/>
</dbReference>
<dbReference type="InterPro" id="IPR023828">
    <property type="entry name" value="Peptidase_S8_Ser-AS"/>
</dbReference>
<comment type="similarity">
    <text evidence="1">Belongs to the peptidase S8 family.</text>
</comment>
<evidence type="ECO:0000256" key="6">
    <source>
        <dbReference type="SAM" id="MobiDB-lite"/>
    </source>
</evidence>
<dbReference type="AlphaFoldDB" id="X0V5V8"/>
<dbReference type="Gene3D" id="2.60.40.1220">
    <property type="match status" value="1"/>
</dbReference>
<proteinExistence type="inferred from homology"/>
<feature type="non-terminal residue" evidence="8">
    <location>
        <position position="1"/>
    </location>
</feature>
<evidence type="ECO:0000256" key="1">
    <source>
        <dbReference type="ARBA" id="ARBA00011073"/>
    </source>
</evidence>
<dbReference type="SUPFAM" id="SSF52743">
    <property type="entry name" value="Subtilisin-like"/>
    <property type="match status" value="1"/>
</dbReference>
<dbReference type="InterPro" id="IPR016134">
    <property type="entry name" value="Dockerin_dom"/>
</dbReference>
<keyword evidence="3" id="KW-0732">Signal</keyword>
<organism evidence="8">
    <name type="scientific">marine sediment metagenome</name>
    <dbReference type="NCBI Taxonomy" id="412755"/>
    <lineage>
        <taxon>unclassified sequences</taxon>
        <taxon>metagenomes</taxon>
        <taxon>ecological metagenomes</taxon>
    </lineage>
</organism>
<evidence type="ECO:0000256" key="4">
    <source>
        <dbReference type="ARBA" id="ARBA00022801"/>
    </source>
</evidence>
<dbReference type="PROSITE" id="PS51766">
    <property type="entry name" value="DOCKERIN"/>
    <property type="match status" value="1"/>
</dbReference>
<dbReference type="PROSITE" id="PS51892">
    <property type="entry name" value="SUBTILASE"/>
    <property type="match status" value="1"/>
</dbReference>
<evidence type="ECO:0000256" key="2">
    <source>
        <dbReference type="ARBA" id="ARBA00022670"/>
    </source>
</evidence>
<dbReference type="PANTHER" id="PTHR43806:SF65">
    <property type="entry name" value="SERINE PROTEASE APRX"/>
    <property type="match status" value="1"/>
</dbReference>
<name>X0V5V8_9ZZZZ</name>
<sequence length="270" mass="27433">EDTMTSFSSRGPRVDSGAPQKPNIVAPGSAIISARDQDVYLWPGGANAYFIDNDGLNLDGSGPADYYVMQGTSMACPIAAGVAALILDKNPGWTPAQVKTALESTATDKGDAGWDTIYGYGLIDALAALGDITPPTVTSTSPVADATGVAVGTTVSVTFSEAMDASTITTGSFTLDSVAGSVSYDSGTYTATFTPNENLSRNAVYTATLSTDITDAAGNPLASAYSWSFTTADVIPGDANGDGSVNALDITKVERIIAGLDAQTPGADAN</sequence>
<reference evidence="8" key="1">
    <citation type="journal article" date="2014" name="Front. Microbiol.">
        <title>High frequency of phylogenetically diverse reductive dehalogenase-homologous genes in deep subseafloor sedimentary metagenomes.</title>
        <authorList>
            <person name="Kawai M."/>
            <person name="Futagami T."/>
            <person name="Toyoda A."/>
            <person name="Takaki Y."/>
            <person name="Nishi S."/>
            <person name="Hori S."/>
            <person name="Arai W."/>
            <person name="Tsubouchi T."/>
            <person name="Morono Y."/>
            <person name="Uchiyama I."/>
            <person name="Ito T."/>
            <person name="Fujiyama A."/>
            <person name="Inagaki F."/>
            <person name="Takami H."/>
        </authorList>
    </citation>
    <scope>NUCLEOTIDE SEQUENCE</scope>
    <source>
        <strain evidence="8">Expedition CK06-06</strain>
    </source>
</reference>
<dbReference type="GO" id="GO:0000272">
    <property type="term" value="P:polysaccharide catabolic process"/>
    <property type="evidence" value="ECO:0007669"/>
    <property type="project" value="InterPro"/>
</dbReference>
<dbReference type="Gene3D" id="1.10.1330.10">
    <property type="entry name" value="Dockerin domain"/>
    <property type="match status" value="1"/>
</dbReference>
<dbReference type="InterPro" id="IPR050131">
    <property type="entry name" value="Peptidase_S8_subtilisin-like"/>
</dbReference>
<dbReference type="InterPro" id="IPR014755">
    <property type="entry name" value="Cu-Rt/internalin_Ig-like"/>
</dbReference>
<dbReference type="EMBL" id="BARS01022381">
    <property type="protein sequence ID" value="GAG13450.1"/>
    <property type="molecule type" value="Genomic_DNA"/>
</dbReference>
<evidence type="ECO:0000256" key="3">
    <source>
        <dbReference type="ARBA" id="ARBA00022729"/>
    </source>
</evidence>
<keyword evidence="5" id="KW-0720">Serine protease</keyword>
<evidence type="ECO:0000259" key="7">
    <source>
        <dbReference type="PROSITE" id="PS51766"/>
    </source>
</evidence>
<dbReference type="GO" id="GO:0004252">
    <property type="term" value="F:serine-type endopeptidase activity"/>
    <property type="evidence" value="ECO:0007669"/>
    <property type="project" value="InterPro"/>
</dbReference>
<dbReference type="InterPro" id="IPR036439">
    <property type="entry name" value="Dockerin_dom_sf"/>
</dbReference>
<accession>X0V5V8</accession>
<dbReference type="Gene3D" id="3.40.50.200">
    <property type="entry name" value="Peptidase S8/S53 domain"/>
    <property type="match status" value="1"/>
</dbReference>
<evidence type="ECO:0000256" key="5">
    <source>
        <dbReference type="ARBA" id="ARBA00022825"/>
    </source>
</evidence>
<feature type="region of interest" description="Disordered" evidence="6">
    <location>
        <begin position="1"/>
        <end position="22"/>
    </location>
</feature>
<keyword evidence="2" id="KW-0645">Protease</keyword>
<dbReference type="PANTHER" id="PTHR43806">
    <property type="entry name" value="PEPTIDASE S8"/>
    <property type="match status" value="1"/>
</dbReference>
<dbReference type="PROSITE" id="PS00138">
    <property type="entry name" value="SUBTILASE_SER"/>
    <property type="match status" value="1"/>
</dbReference>
<dbReference type="InterPro" id="IPR032812">
    <property type="entry name" value="SbsA_Ig"/>
</dbReference>
<gene>
    <name evidence="8" type="ORF">S01H1_35794</name>
</gene>
<keyword evidence="4" id="KW-0378">Hydrolase</keyword>
<dbReference type="Pfam" id="PF00082">
    <property type="entry name" value="Peptidase_S8"/>
    <property type="match status" value="1"/>
</dbReference>
<feature type="domain" description="Dockerin" evidence="7">
    <location>
        <begin position="232"/>
        <end position="270"/>
    </location>
</feature>
<comment type="caution">
    <text evidence="8">The sequence shown here is derived from an EMBL/GenBank/DDBJ whole genome shotgun (WGS) entry which is preliminary data.</text>
</comment>